<dbReference type="EMBL" id="UYYF01004727">
    <property type="protein sequence ID" value="VDN06682.1"/>
    <property type="molecule type" value="Genomic_DNA"/>
</dbReference>
<evidence type="ECO:0000313" key="3">
    <source>
        <dbReference type="WBParaSite" id="TCLT_0000908901-mRNA-1"/>
    </source>
</evidence>
<proteinExistence type="predicted"/>
<dbReference type="OrthoDB" id="10618052at2759"/>
<organism evidence="3">
    <name type="scientific">Thelazia callipaeda</name>
    <name type="common">Oriental eyeworm</name>
    <name type="synonym">Parasitic nematode</name>
    <dbReference type="NCBI Taxonomy" id="103827"/>
    <lineage>
        <taxon>Eukaryota</taxon>
        <taxon>Metazoa</taxon>
        <taxon>Ecdysozoa</taxon>
        <taxon>Nematoda</taxon>
        <taxon>Chromadorea</taxon>
        <taxon>Rhabditida</taxon>
        <taxon>Spirurina</taxon>
        <taxon>Spiruromorpha</taxon>
        <taxon>Thelazioidea</taxon>
        <taxon>Thelaziidae</taxon>
        <taxon>Thelazia</taxon>
    </lineage>
</organism>
<sequence>MAYDSDSHSIQSGLISTDEFNSDVEHTYMTNVEEPLVINKALMLAVQHDLNLSNDLYSYTSSDLHSYSVDSEEDAKTAIDIGLTMDTSVYSFPELNPKRPLVFVASQYGLESLHDYRMYISSQLDDADHVDVDQVPLMVSGSIDNEMKISEYYIDSMKRAESFEHAKEARDDDSAFQIEVNE</sequence>
<keyword evidence="2" id="KW-1185">Reference proteome</keyword>
<protein>
    <submittedName>
        <fullName evidence="3">YflT domain-containing protein</fullName>
    </submittedName>
</protein>
<evidence type="ECO:0000313" key="2">
    <source>
        <dbReference type="Proteomes" id="UP000276776"/>
    </source>
</evidence>
<dbReference type="AlphaFoldDB" id="A0A0N5D7N6"/>
<evidence type="ECO:0000313" key="1">
    <source>
        <dbReference type="EMBL" id="VDN06682.1"/>
    </source>
</evidence>
<reference evidence="3" key="1">
    <citation type="submission" date="2017-02" db="UniProtKB">
        <authorList>
            <consortium name="WormBaseParasite"/>
        </authorList>
    </citation>
    <scope>IDENTIFICATION</scope>
</reference>
<accession>A0A0N5D7N6</accession>
<dbReference type="Proteomes" id="UP000276776">
    <property type="component" value="Unassembled WGS sequence"/>
</dbReference>
<name>A0A0N5D7N6_THECL</name>
<reference evidence="1 2" key="2">
    <citation type="submission" date="2018-11" db="EMBL/GenBank/DDBJ databases">
        <authorList>
            <consortium name="Pathogen Informatics"/>
        </authorList>
    </citation>
    <scope>NUCLEOTIDE SEQUENCE [LARGE SCALE GENOMIC DNA]</scope>
</reference>
<gene>
    <name evidence="1" type="ORF">TCLT_LOCUS9078</name>
</gene>
<dbReference type="WBParaSite" id="TCLT_0000908901-mRNA-1">
    <property type="protein sequence ID" value="TCLT_0000908901-mRNA-1"/>
    <property type="gene ID" value="TCLT_0000908901"/>
</dbReference>